<dbReference type="EMBL" id="SPLM01000039">
    <property type="protein sequence ID" value="TMW64664.1"/>
    <property type="molecule type" value="Genomic_DNA"/>
</dbReference>
<keyword evidence="3" id="KW-1185">Reference proteome</keyword>
<sequence>MTTLIVAVDHTTNSLQTDESVHKVDQVDPQAPDDDTIDLDDVALELVLRTKCFEGFEGKRTTFLYTTQLTCANVMSTVVTARPLEPSIPLRRRKGEGERDPDSNPLKPINKNQQESSGSVYAQSCNPKKAKKNGRYQAQLPALRRSMPSLPIPIKRLNEELIKEREKFMKQLHREREEKQKLDEWAARKIQACYRRFRDRPRVLTYETRQKTNTYASMRLELHQMESALKSADKPSTAAKPDTTGNSPWRKDVKSRAGRKRDIVARKEHMQHSATLIQACIKRFLVRFSYVRLLSRHYDEIYLRAVIKIQSVFRGYRLRAKITRIVSKLRSQAAIQIQSLIRGIQARKRVGTLKFEVKCEQLRREGKTLQFTLPNRPKDIVRTSSLRCLFEHRITREHLEFRNARWKEERLYLHIHKVTIKLNMRREWLLRLQQSQTPTSRQLKRRSRLNSGTFNRIRSSIGSSRASTPTSPHRGRVRTGSPSHSCRSRSSSPRAKPHV</sequence>
<dbReference type="Gene3D" id="1.20.5.190">
    <property type="match status" value="1"/>
</dbReference>
<feature type="region of interest" description="Disordered" evidence="1">
    <location>
        <begin position="85"/>
        <end position="138"/>
    </location>
</feature>
<dbReference type="PROSITE" id="PS50096">
    <property type="entry name" value="IQ"/>
    <property type="match status" value="2"/>
</dbReference>
<protein>
    <submittedName>
        <fullName evidence="2">Uncharacterized protein</fullName>
    </submittedName>
</protein>
<dbReference type="OrthoDB" id="78774at2759"/>
<gene>
    <name evidence="2" type="ORF">Poli38472_011544</name>
</gene>
<feature type="compositionally biased region" description="Basic and acidic residues" evidence="1">
    <location>
        <begin position="249"/>
        <end position="260"/>
    </location>
</feature>
<dbReference type="Proteomes" id="UP000794436">
    <property type="component" value="Unassembled WGS sequence"/>
</dbReference>
<feature type="region of interest" description="Disordered" evidence="1">
    <location>
        <begin position="435"/>
        <end position="499"/>
    </location>
</feature>
<evidence type="ECO:0000313" key="2">
    <source>
        <dbReference type="EMBL" id="TMW64664.1"/>
    </source>
</evidence>
<name>A0A8K1FKX9_PYTOL</name>
<dbReference type="InterPro" id="IPR000048">
    <property type="entry name" value="IQ_motif_EF-hand-BS"/>
</dbReference>
<comment type="caution">
    <text evidence="2">The sequence shown here is derived from an EMBL/GenBank/DDBJ whole genome shotgun (WGS) entry which is preliminary data.</text>
</comment>
<accession>A0A8K1FKX9</accession>
<evidence type="ECO:0000256" key="1">
    <source>
        <dbReference type="SAM" id="MobiDB-lite"/>
    </source>
</evidence>
<feature type="compositionally biased region" description="Polar residues" evidence="1">
    <location>
        <begin position="110"/>
        <end position="126"/>
    </location>
</feature>
<feature type="region of interest" description="Disordered" evidence="1">
    <location>
        <begin position="229"/>
        <end position="260"/>
    </location>
</feature>
<dbReference type="Pfam" id="PF00612">
    <property type="entry name" value="IQ"/>
    <property type="match status" value="3"/>
</dbReference>
<feature type="compositionally biased region" description="Low complexity" evidence="1">
    <location>
        <begin position="481"/>
        <end position="499"/>
    </location>
</feature>
<dbReference type="AlphaFoldDB" id="A0A8K1FKX9"/>
<evidence type="ECO:0000313" key="3">
    <source>
        <dbReference type="Proteomes" id="UP000794436"/>
    </source>
</evidence>
<feature type="compositionally biased region" description="Low complexity" evidence="1">
    <location>
        <begin position="456"/>
        <end position="471"/>
    </location>
</feature>
<reference evidence="2" key="1">
    <citation type="submission" date="2019-03" db="EMBL/GenBank/DDBJ databases">
        <title>Long read genome sequence of the mycoparasitic Pythium oligandrum ATCC 38472 isolated from sugarbeet rhizosphere.</title>
        <authorList>
            <person name="Gaulin E."/>
        </authorList>
    </citation>
    <scope>NUCLEOTIDE SEQUENCE</scope>
    <source>
        <strain evidence="2">ATCC 38472_TT</strain>
    </source>
</reference>
<organism evidence="2 3">
    <name type="scientific">Pythium oligandrum</name>
    <name type="common">Mycoparasitic fungus</name>
    <dbReference type="NCBI Taxonomy" id="41045"/>
    <lineage>
        <taxon>Eukaryota</taxon>
        <taxon>Sar</taxon>
        <taxon>Stramenopiles</taxon>
        <taxon>Oomycota</taxon>
        <taxon>Peronosporomycetes</taxon>
        <taxon>Pythiales</taxon>
        <taxon>Pythiaceae</taxon>
        <taxon>Pythium</taxon>
    </lineage>
</organism>
<dbReference type="SMART" id="SM00015">
    <property type="entry name" value="IQ"/>
    <property type="match status" value="4"/>
</dbReference>
<proteinExistence type="predicted"/>